<protein>
    <recommendedName>
        <fullName evidence="7">DUF202 domain-containing protein</fullName>
    </recommendedName>
</protein>
<dbReference type="OrthoDB" id="582337at2"/>
<keyword evidence="4 6" id="KW-1133">Transmembrane helix</keyword>
<accession>A0A365HE80</accession>
<organism evidence="8 9">
    <name type="scientific">Actinomadura craniellae</name>
    <dbReference type="NCBI Taxonomy" id="2231787"/>
    <lineage>
        <taxon>Bacteria</taxon>
        <taxon>Bacillati</taxon>
        <taxon>Actinomycetota</taxon>
        <taxon>Actinomycetes</taxon>
        <taxon>Streptosporangiales</taxon>
        <taxon>Thermomonosporaceae</taxon>
        <taxon>Actinomadura</taxon>
    </lineage>
</organism>
<evidence type="ECO:0000256" key="2">
    <source>
        <dbReference type="ARBA" id="ARBA00022475"/>
    </source>
</evidence>
<dbReference type="Pfam" id="PF02656">
    <property type="entry name" value="DUF202"/>
    <property type="match status" value="1"/>
</dbReference>
<gene>
    <name evidence="8" type="ORF">DPM19_04130</name>
</gene>
<feature type="transmembrane region" description="Helical" evidence="6">
    <location>
        <begin position="20"/>
        <end position="37"/>
    </location>
</feature>
<dbReference type="EMBL" id="QLYX01000002">
    <property type="protein sequence ID" value="RAY16553.1"/>
    <property type="molecule type" value="Genomic_DNA"/>
</dbReference>
<evidence type="ECO:0000256" key="3">
    <source>
        <dbReference type="ARBA" id="ARBA00022692"/>
    </source>
</evidence>
<evidence type="ECO:0000313" key="9">
    <source>
        <dbReference type="Proteomes" id="UP000251891"/>
    </source>
</evidence>
<reference evidence="8 9" key="1">
    <citation type="submission" date="2018-06" db="EMBL/GenBank/DDBJ databases">
        <title>Actinomadura craniellae sp. nov. isolated from marine sponge Craniella sp.</title>
        <authorList>
            <person name="Li L."/>
            <person name="Xu Q.H."/>
            <person name="Lin H.W."/>
            <person name="Lu Y.H."/>
        </authorList>
    </citation>
    <scope>NUCLEOTIDE SEQUENCE [LARGE SCALE GENOMIC DNA]</scope>
    <source>
        <strain evidence="8 9">LHW63021</strain>
    </source>
</reference>
<comment type="caution">
    <text evidence="8">The sequence shown here is derived from an EMBL/GenBank/DDBJ whole genome shotgun (WGS) entry which is preliminary data.</text>
</comment>
<dbReference type="AlphaFoldDB" id="A0A365HE80"/>
<feature type="domain" description="DUF202" evidence="7">
    <location>
        <begin position="8"/>
        <end position="75"/>
    </location>
</feature>
<feature type="transmembrane region" description="Helical" evidence="6">
    <location>
        <begin position="87"/>
        <end position="108"/>
    </location>
</feature>
<dbReference type="Proteomes" id="UP000251891">
    <property type="component" value="Unassembled WGS sequence"/>
</dbReference>
<evidence type="ECO:0000256" key="4">
    <source>
        <dbReference type="ARBA" id="ARBA00022989"/>
    </source>
</evidence>
<evidence type="ECO:0000256" key="5">
    <source>
        <dbReference type="ARBA" id="ARBA00023136"/>
    </source>
</evidence>
<proteinExistence type="predicted"/>
<dbReference type="InterPro" id="IPR003807">
    <property type="entry name" value="DUF202"/>
</dbReference>
<name>A0A365HE80_9ACTN</name>
<dbReference type="GO" id="GO:0005886">
    <property type="term" value="C:plasma membrane"/>
    <property type="evidence" value="ECO:0007669"/>
    <property type="project" value="UniProtKB-SubCell"/>
</dbReference>
<evidence type="ECO:0000256" key="6">
    <source>
        <dbReference type="SAM" id="Phobius"/>
    </source>
</evidence>
<evidence type="ECO:0000259" key="7">
    <source>
        <dbReference type="Pfam" id="PF02656"/>
    </source>
</evidence>
<dbReference type="PANTHER" id="PTHR34187:SF2">
    <property type="entry name" value="DUF202 DOMAIN-CONTAINING PROTEIN"/>
    <property type="match status" value="1"/>
</dbReference>
<keyword evidence="5 6" id="KW-0472">Membrane</keyword>
<evidence type="ECO:0000313" key="8">
    <source>
        <dbReference type="EMBL" id="RAY16553.1"/>
    </source>
</evidence>
<dbReference type="InterPro" id="IPR052053">
    <property type="entry name" value="IM_YidH-like"/>
</dbReference>
<keyword evidence="2" id="KW-1003">Cell membrane</keyword>
<dbReference type="RefSeq" id="WP_111863892.1">
    <property type="nucleotide sequence ID" value="NZ_QLYX01000002.1"/>
</dbReference>
<keyword evidence="9" id="KW-1185">Reference proteome</keyword>
<dbReference type="PANTHER" id="PTHR34187">
    <property type="entry name" value="FGR18P"/>
    <property type="match status" value="1"/>
</dbReference>
<comment type="subcellular location">
    <subcellularLocation>
        <location evidence="1">Cell membrane</location>
        <topology evidence="1">Multi-pass membrane protein</topology>
    </subcellularLocation>
</comment>
<feature type="transmembrane region" description="Helical" evidence="6">
    <location>
        <begin position="49"/>
        <end position="67"/>
    </location>
</feature>
<evidence type="ECO:0000256" key="1">
    <source>
        <dbReference type="ARBA" id="ARBA00004651"/>
    </source>
</evidence>
<keyword evidence="3 6" id="KW-0812">Transmembrane</keyword>
<sequence>MDSEPDPRFTLANERTFLSWIRTSLALIAGGVVLAQLGDHFKGPAPGRALAALPILAGVALSVFAFVHWRKVQRALRTGEPLPPPAFAPVLTGLVVVVGLALAAYIAFG</sequence>